<dbReference type="Pfam" id="PF00270">
    <property type="entry name" value="DEAD"/>
    <property type="match status" value="1"/>
</dbReference>
<dbReference type="InterPro" id="IPR001650">
    <property type="entry name" value="Helicase_C-like"/>
</dbReference>
<dbReference type="Gene3D" id="3.40.50.300">
    <property type="entry name" value="P-loop containing nucleotide triphosphate hydrolases"/>
    <property type="match status" value="2"/>
</dbReference>
<evidence type="ECO:0000256" key="5">
    <source>
        <dbReference type="SAM" id="MobiDB-lite"/>
    </source>
</evidence>
<keyword evidence="1" id="KW-0547">Nucleotide-binding</keyword>
<feature type="domain" description="Helicase C-terminal" evidence="7">
    <location>
        <begin position="234"/>
        <end position="403"/>
    </location>
</feature>
<dbReference type="GO" id="GO:0004386">
    <property type="term" value="F:helicase activity"/>
    <property type="evidence" value="ECO:0007669"/>
    <property type="project" value="UniProtKB-KW"/>
</dbReference>
<dbReference type="InterPro" id="IPR048333">
    <property type="entry name" value="HA2_WH"/>
</dbReference>
<dbReference type="PANTHER" id="PTHR43519:SF1">
    <property type="entry name" value="ATP-DEPENDENT RNA HELICASE HRPB"/>
    <property type="match status" value="1"/>
</dbReference>
<dbReference type="CDD" id="cd18791">
    <property type="entry name" value="SF2_C_RHA"/>
    <property type="match status" value="1"/>
</dbReference>
<dbReference type="PANTHER" id="PTHR43519">
    <property type="entry name" value="ATP-DEPENDENT RNA HELICASE HRPB"/>
    <property type="match status" value="1"/>
</dbReference>
<dbReference type="InterPro" id="IPR007502">
    <property type="entry name" value="Helicase-assoc_dom"/>
</dbReference>
<dbReference type="InterPro" id="IPR027417">
    <property type="entry name" value="P-loop_NTPase"/>
</dbReference>
<evidence type="ECO:0000256" key="3">
    <source>
        <dbReference type="ARBA" id="ARBA00022806"/>
    </source>
</evidence>
<evidence type="ECO:0000256" key="1">
    <source>
        <dbReference type="ARBA" id="ARBA00022741"/>
    </source>
</evidence>
<proteinExistence type="predicted"/>
<dbReference type="Gene3D" id="1.20.120.1080">
    <property type="match status" value="1"/>
</dbReference>
<dbReference type="SUPFAM" id="SSF52540">
    <property type="entry name" value="P-loop containing nucleoside triphosphate hydrolases"/>
    <property type="match status" value="1"/>
</dbReference>
<dbReference type="EMBL" id="CBTK010000295">
    <property type="protein sequence ID" value="CDH47256.1"/>
    <property type="molecule type" value="Genomic_DNA"/>
</dbReference>
<dbReference type="PIRSF" id="PIRSF005496">
    <property type="entry name" value="ATP_hel_hrpB"/>
    <property type="match status" value="1"/>
</dbReference>
<reference evidence="8 9" key="1">
    <citation type="journal article" date="2014" name="ISME J.">
        <title>Candidatus Competibacter-lineage genomes retrieved from metagenomes reveal functional metabolic diversity.</title>
        <authorList>
            <person name="McIlroy S.J."/>
            <person name="Albertsen M."/>
            <person name="Andresen E.K."/>
            <person name="Saunders A.M."/>
            <person name="Kristiansen R."/>
            <person name="Stokholm-Bjerregaard M."/>
            <person name="Nielsen K.L."/>
            <person name="Nielsen P.H."/>
        </authorList>
    </citation>
    <scope>NUCLEOTIDE SEQUENCE [LARGE SCALE GENOMIC DNA]</scope>
    <source>
        <strain evidence="8 9">Run_B_J11</strain>
    </source>
</reference>
<dbReference type="CDD" id="cd17990">
    <property type="entry name" value="DEXHc_HrpB"/>
    <property type="match status" value="1"/>
</dbReference>
<keyword evidence="2" id="KW-0378">Hydrolase</keyword>
<keyword evidence="4" id="KW-0067">ATP-binding</keyword>
<dbReference type="InterPro" id="IPR014001">
    <property type="entry name" value="Helicase_ATP-bd"/>
</dbReference>
<dbReference type="InterPro" id="IPR010225">
    <property type="entry name" value="HrpB"/>
</dbReference>
<dbReference type="PROSITE" id="PS51192">
    <property type="entry name" value="HELICASE_ATP_BIND_1"/>
    <property type="match status" value="1"/>
</dbReference>
<dbReference type="InterPro" id="IPR013689">
    <property type="entry name" value="RNA_helicase_ATP-dep_HrpB_C"/>
</dbReference>
<dbReference type="InterPro" id="IPR011545">
    <property type="entry name" value="DEAD/DEAH_box_helicase_dom"/>
</dbReference>
<dbReference type="AlphaFoldDB" id="A0A7U7J4G9"/>
<name>A0A7U7J4G9_9GAMM</name>
<evidence type="ECO:0000259" key="6">
    <source>
        <dbReference type="PROSITE" id="PS51192"/>
    </source>
</evidence>
<accession>A0A7U7J4G9</accession>
<dbReference type="SMART" id="SM00487">
    <property type="entry name" value="DEXDc"/>
    <property type="match status" value="1"/>
</dbReference>
<dbReference type="InterPro" id="IPR049614">
    <property type="entry name" value="HrpB_DEXH"/>
</dbReference>
<dbReference type="GO" id="GO:0005524">
    <property type="term" value="F:ATP binding"/>
    <property type="evidence" value="ECO:0007669"/>
    <property type="project" value="UniProtKB-KW"/>
</dbReference>
<dbReference type="PROSITE" id="PS51194">
    <property type="entry name" value="HELICASE_CTER"/>
    <property type="match status" value="1"/>
</dbReference>
<gene>
    <name evidence="8" type="ORF">BN874_770106</name>
</gene>
<protein>
    <submittedName>
        <fullName evidence="8">ATP-dependent helicase HrpB</fullName>
    </submittedName>
</protein>
<evidence type="ECO:0000313" key="8">
    <source>
        <dbReference type="EMBL" id="CDH47256.1"/>
    </source>
</evidence>
<feature type="domain" description="Helicase ATP-binding" evidence="6">
    <location>
        <begin position="46"/>
        <end position="210"/>
    </location>
</feature>
<dbReference type="Proteomes" id="UP000019184">
    <property type="component" value="Unassembled WGS sequence"/>
</dbReference>
<dbReference type="SMART" id="SM00490">
    <property type="entry name" value="HELICc"/>
    <property type="match status" value="1"/>
</dbReference>
<evidence type="ECO:0000259" key="7">
    <source>
        <dbReference type="PROSITE" id="PS51194"/>
    </source>
</evidence>
<evidence type="ECO:0000256" key="4">
    <source>
        <dbReference type="ARBA" id="ARBA00022840"/>
    </source>
</evidence>
<comment type="caution">
    <text evidence="8">The sequence shown here is derived from an EMBL/GenBank/DDBJ whole genome shotgun (WGS) entry which is preliminary data.</text>
</comment>
<dbReference type="SMART" id="SM00847">
    <property type="entry name" value="HA2"/>
    <property type="match status" value="1"/>
</dbReference>
<feature type="region of interest" description="Disordered" evidence="5">
    <location>
        <begin position="850"/>
        <end position="877"/>
    </location>
</feature>
<dbReference type="FunFam" id="3.40.50.300:FF:002125">
    <property type="entry name" value="ATP-dependent helicase HrpB"/>
    <property type="match status" value="1"/>
</dbReference>
<dbReference type="Pfam" id="PF04408">
    <property type="entry name" value="WHD_HA2"/>
    <property type="match status" value="1"/>
</dbReference>
<sequence length="877" mass="96250">MHVALQRPEKLSEIILLYDFTMSATLLPATANPVVLPIDPALPAIRTALRDATALVLQAPPGAGKTTRLPLALLDEPWLAGQTLLLLEPRRLAARAAAAHMAAQRNEPVGQTVGYRIRFENRVSPQTRIEVLTEGILTRRLQHDPALEGVGLVIFDEFHERSLHADLALALCLDSQRGLREDLRLLVMSATLEGAAVAQLLGNAPLITSAGRAYPVSRHYLSRDHDRLDLIHSVVRAVLNALTGHAGDLLVFLPGGAEIRQAVRRLEAEPACAHLALTPLYGDLPGAEQQRALQPDAAGRRKVVLATPIAETSLTIEGVTVVVDAGWTRTPYFDPRSGLTRLETVRISAATAEQRAGRAGRLGPGYCYRLWSEATQSRLRPQRIPEILEADLAPLALELAQWGISDAAALAWLDPPPSGALAQARELLTELEALDDQGRITPTGQDLAELPAHPRLAHLLRHGVALGHGALAADVTALLEERDLLHGDHAFGCDLTARLDALHAFQRDGREGARRWQADPAACARVEQSARRWRQRLRVAAVSATAPDAETVGLLLALAYPDRVARRRDGGADRYQLANGRGARLAAADPLLGRDWLVAAQLDAGGNEGRIWLAAPVQPTDLETHLATRICTMQEVVWNEQQAAIVARRERRLGILALHSAPLTDADPELLRRAMLAGVRQLGLNSLPWTRELRDEQARVLSLRHWFPEDGWPDLSDAGLMERITDWLPPWLDGIRRKEHLQRLDLAAALHGLINGRLRARLSEWAPTHLPVPSGSRLRLQYAPGQPPALAVKLQELFGLADTPHIADGRIAVTLHLLSPAQRPIQVTQDLRGFWERTYAEVRKELKGRYPKHPWPEDPWTAVPTRRTQPAGRTGSK</sequence>
<evidence type="ECO:0000313" key="9">
    <source>
        <dbReference type="Proteomes" id="UP000019184"/>
    </source>
</evidence>
<dbReference type="GO" id="GO:0016787">
    <property type="term" value="F:hydrolase activity"/>
    <property type="evidence" value="ECO:0007669"/>
    <property type="project" value="UniProtKB-KW"/>
</dbReference>
<dbReference type="Pfam" id="PF00271">
    <property type="entry name" value="Helicase_C"/>
    <property type="match status" value="1"/>
</dbReference>
<dbReference type="GO" id="GO:0003676">
    <property type="term" value="F:nucleic acid binding"/>
    <property type="evidence" value="ECO:0007669"/>
    <property type="project" value="InterPro"/>
</dbReference>
<keyword evidence="3 8" id="KW-0347">Helicase</keyword>
<evidence type="ECO:0000256" key="2">
    <source>
        <dbReference type="ARBA" id="ARBA00022801"/>
    </source>
</evidence>
<dbReference type="NCBIfam" id="TIGR01970">
    <property type="entry name" value="DEAH_box_HrpB"/>
    <property type="match status" value="1"/>
</dbReference>
<keyword evidence="9" id="KW-1185">Reference proteome</keyword>
<organism evidence="8 9">
    <name type="scientific">Candidatus Contendobacter odensis Run_B_J11</name>
    <dbReference type="NCBI Taxonomy" id="1400861"/>
    <lineage>
        <taxon>Bacteria</taxon>
        <taxon>Pseudomonadati</taxon>
        <taxon>Pseudomonadota</taxon>
        <taxon>Gammaproteobacteria</taxon>
        <taxon>Candidatus Competibacteraceae</taxon>
        <taxon>Candidatus Contendibacter</taxon>
    </lineage>
</organism>
<dbReference type="Pfam" id="PF08482">
    <property type="entry name" value="HrpB_C"/>
    <property type="match status" value="1"/>
</dbReference>